<gene>
    <name evidence="7" type="ORF">Vau01_067710</name>
</gene>
<keyword evidence="3" id="KW-0560">Oxidoreductase</keyword>
<dbReference type="Gene3D" id="3.50.50.60">
    <property type="entry name" value="FAD/NAD(P)-binding domain"/>
    <property type="match status" value="1"/>
</dbReference>
<evidence type="ECO:0000256" key="2">
    <source>
        <dbReference type="ARBA" id="ARBA00022827"/>
    </source>
</evidence>
<feature type="domain" description="FAD-binding" evidence="6">
    <location>
        <begin position="319"/>
        <end position="364"/>
    </location>
</feature>
<dbReference type="Pfam" id="PF01494">
    <property type="entry name" value="FAD_binding_3"/>
    <property type="match status" value="2"/>
</dbReference>
<dbReference type="EMBL" id="BOPG01000045">
    <property type="protein sequence ID" value="GIJ59255.1"/>
    <property type="molecule type" value="Genomic_DNA"/>
</dbReference>
<dbReference type="GO" id="GO:0004497">
    <property type="term" value="F:monooxygenase activity"/>
    <property type="evidence" value="ECO:0007669"/>
    <property type="project" value="UniProtKB-KW"/>
</dbReference>
<accession>A0A8J3ZCN2</accession>
<dbReference type="Proteomes" id="UP000612585">
    <property type="component" value="Unassembled WGS sequence"/>
</dbReference>
<reference evidence="7" key="1">
    <citation type="submission" date="2021-01" db="EMBL/GenBank/DDBJ databases">
        <title>Whole genome shotgun sequence of Virgisporangium aurantiacum NBRC 16421.</title>
        <authorList>
            <person name="Komaki H."/>
            <person name="Tamura T."/>
        </authorList>
    </citation>
    <scope>NUCLEOTIDE SEQUENCE</scope>
    <source>
        <strain evidence="7">NBRC 16421</strain>
    </source>
</reference>
<keyword evidence="2" id="KW-0274">FAD</keyword>
<name>A0A8J3ZCN2_9ACTN</name>
<feature type="region of interest" description="Disordered" evidence="5">
    <location>
        <begin position="94"/>
        <end position="113"/>
    </location>
</feature>
<keyword evidence="1" id="KW-0285">Flavoprotein</keyword>
<keyword evidence="4" id="KW-0503">Monooxygenase</keyword>
<proteinExistence type="predicted"/>
<dbReference type="PANTHER" id="PTHR47178:SF5">
    <property type="entry name" value="FAD-BINDING DOMAIN-CONTAINING PROTEIN"/>
    <property type="match status" value="1"/>
</dbReference>
<evidence type="ECO:0000256" key="1">
    <source>
        <dbReference type="ARBA" id="ARBA00022630"/>
    </source>
</evidence>
<feature type="domain" description="FAD-binding" evidence="6">
    <location>
        <begin position="8"/>
        <end position="174"/>
    </location>
</feature>
<evidence type="ECO:0000256" key="4">
    <source>
        <dbReference type="ARBA" id="ARBA00023033"/>
    </source>
</evidence>
<keyword evidence="8" id="KW-1185">Reference proteome</keyword>
<dbReference type="GO" id="GO:0071949">
    <property type="term" value="F:FAD binding"/>
    <property type="evidence" value="ECO:0007669"/>
    <property type="project" value="InterPro"/>
</dbReference>
<dbReference type="AlphaFoldDB" id="A0A8J3ZCN2"/>
<dbReference type="PRINTS" id="PR00420">
    <property type="entry name" value="RNGMNOXGNASE"/>
</dbReference>
<comment type="caution">
    <text evidence="7">The sequence shown here is derived from an EMBL/GenBank/DDBJ whole genome shotgun (WGS) entry which is preliminary data.</text>
</comment>
<dbReference type="InterPro" id="IPR002938">
    <property type="entry name" value="FAD-bd"/>
</dbReference>
<evidence type="ECO:0000313" key="7">
    <source>
        <dbReference type="EMBL" id="GIJ59255.1"/>
    </source>
</evidence>
<evidence type="ECO:0000259" key="6">
    <source>
        <dbReference type="Pfam" id="PF01494"/>
    </source>
</evidence>
<sequence>MTVNRPLHVLIAGGGLSGLAVAQGLVKHGHTVDVFERDADLNRKQGYYLHMNAFGGEALRAVLPDDLFALYQATSRTTYRRKESIVLNDQFHELSSQPHLGPPNDGDPPHTGVHRRTLRQILSARLGDSLHTGVAVTGYTEDAEGVTATLSDGTTVRGDVLVGADGIRSAVRATRLPEVPIVATGIRGIGVYGRTPLTDDLRDLLPDGLTDGVIIAVDRAGSRLLIGTFDPRTPVHEAPAAIAPDVTLDPVGPYVMVSCSTSPDTVVPPSAEWTAETPALMRESMTRTVTGWHPAAAELVGRMELDSIFMIPFGFVMPAETWEPSRVTLVGDAAHAMLPTLGMGANLALRDAQQLVQRLASATDVVAEIGAYERDMREVAYPFHRMTLDHDKNFGGGALQKAG</sequence>
<evidence type="ECO:0000256" key="5">
    <source>
        <dbReference type="SAM" id="MobiDB-lite"/>
    </source>
</evidence>
<evidence type="ECO:0000256" key="3">
    <source>
        <dbReference type="ARBA" id="ARBA00023002"/>
    </source>
</evidence>
<protein>
    <submittedName>
        <fullName evidence="7">FAD-dependent oxidoreductase</fullName>
    </submittedName>
</protein>
<evidence type="ECO:0000313" key="8">
    <source>
        <dbReference type="Proteomes" id="UP000612585"/>
    </source>
</evidence>
<dbReference type="RefSeq" id="WP_204001107.1">
    <property type="nucleotide sequence ID" value="NZ_BOPG01000045.1"/>
</dbReference>
<dbReference type="InterPro" id="IPR036188">
    <property type="entry name" value="FAD/NAD-bd_sf"/>
</dbReference>
<dbReference type="SUPFAM" id="SSF51905">
    <property type="entry name" value="FAD/NAD(P)-binding domain"/>
    <property type="match status" value="1"/>
</dbReference>
<dbReference type="PANTHER" id="PTHR47178">
    <property type="entry name" value="MONOOXYGENASE, FAD-BINDING"/>
    <property type="match status" value="1"/>
</dbReference>
<organism evidence="7 8">
    <name type="scientific">Virgisporangium aurantiacum</name>
    <dbReference type="NCBI Taxonomy" id="175570"/>
    <lineage>
        <taxon>Bacteria</taxon>
        <taxon>Bacillati</taxon>
        <taxon>Actinomycetota</taxon>
        <taxon>Actinomycetes</taxon>
        <taxon>Micromonosporales</taxon>
        <taxon>Micromonosporaceae</taxon>
        <taxon>Virgisporangium</taxon>
    </lineage>
</organism>